<feature type="region of interest" description="Disordered" evidence="2">
    <location>
        <begin position="151"/>
        <end position="206"/>
    </location>
</feature>
<gene>
    <name evidence="4" type="ORF">QYE76_039985</name>
</gene>
<dbReference type="PANTHER" id="PTHR33026">
    <property type="entry name" value="OS06G0360600 PROTEIN"/>
    <property type="match status" value="1"/>
</dbReference>
<feature type="compositionally biased region" description="Acidic residues" evidence="2">
    <location>
        <begin position="1028"/>
        <end position="1037"/>
    </location>
</feature>
<feature type="region of interest" description="Disordered" evidence="2">
    <location>
        <begin position="509"/>
        <end position="550"/>
    </location>
</feature>
<comment type="caution">
    <text evidence="4">The sequence shown here is derived from an EMBL/GenBank/DDBJ whole genome shotgun (WGS) entry which is preliminary data.</text>
</comment>
<evidence type="ECO:0000256" key="1">
    <source>
        <dbReference type="SAM" id="Coils"/>
    </source>
</evidence>
<evidence type="ECO:0000313" key="4">
    <source>
        <dbReference type="EMBL" id="KAK1679137.1"/>
    </source>
</evidence>
<feature type="coiled-coil region" evidence="1">
    <location>
        <begin position="786"/>
        <end position="842"/>
    </location>
</feature>
<proteinExistence type="predicted"/>
<feature type="domain" description="Transposase (putative) gypsy type" evidence="3">
    <location>
        <begin position="254"/>
        <end position="321"/>
    </location>
</feature>
<reference evidence="4" key="1">
    <citation type="submission" date="2023-07" db="EMBL/GenBank/DDBJ databases">
        <title>A chromosome-level genome assembly of Lolium multiflorum.</title>
        <authorList>
            <person name="Chen Y."/>
            <person name="Copetti D."/>
            <person name="Kolliker R."/>
            <person name="Studer B."/>
        </authorList>
    </citation>
    <scope>NUCLEOTIDE SEQUENCE</scope>
    <source>
        <strain evidence="4">02402/16</strain>
        <tissue evidence="4">Leaf</tissue>
    </source>
</reference>
<dbReference type="InterPro" id="IPR007321">
    <property type="entry name" value="Transposase_28"/>
</dbReference>
<sequence>MNHKWQLTRLSLSKGKDAIDLDAPLATSAGRPTGNKAAKAALADAASSEKTIRLPYTSYWIRVPHGPPWIRVPPKVAPPASSSSAVPESAGKLAGISSERFHHRVVHRVLNFGEPPREILVAGDPDHRGIHHDVFCDSASNLRAHHGNSYLLRPSTLRPGHLDPIKDSGKDTEGTSANPEKASGEEKAEQKAEEIAAKKSKARQRDAEAKGKWWPCTTTDTELKNLEAEGFLLPGSWRTVPGSLAPAPQDGEMVVTKALVERGFSFPPSDFFSEILKAYGLQPHNISPNSVLAISNHVTLCEGHLRVTPELPLFQYYFSVKKEKIRQTSELATCGSITFMLRPGRVYPHTDRHESARYWSGGFFYLKDVSDPASDRKLPLFKNSPASETPAWTQCPHLSDSPQLTSDVRRICKLTEEGLSGKDLTMSWFTKRVQPLQHRDRLMFHYTGRDDPMRATKDNLSADAIDKRIRVLIKIPRELHVHVCNKDIHTNGSGTALEALEEGDLGTLLRIPHAGNTDPEAASEAEAPEAPRPSKRKRAAPSSPSAKRAREVLSIAATRKAEAEKKRLKLINTSNRAQPEIHQFFRPSRSSENQPPKAPKAPKKKTKPSPASIPVTPEVGVPPKAASAAKPDPKDVINIDDIPEDPTAETAQGDSGKGASSSVPPPEQPTATSAEPTAEQYEQKVQLIHATGASQTSSLQKLPLSQRHAEISAMMEKVWGPADTEMKELSDLESDLKVFFAKHKEVRQGTRKLHEDLRVHVLEQMTEIEGLRQTAENKETDKRSTIDALSAKVQVLEAENETLKNFLKESSEKETKEKKELSEKHSREMAELADKLKKSQASLGFEWTKDSTLKRTEAYEEARSSIEDLVKACRGIAKSLNLKRAKTTVIDRMTKLMRNVPELIKDWQESSSRGVAALVLATCKAHFPTMKFADVARGVPKDTVMRHLLAEAMGFDRLFAGRVNHSFWYNKYDLPKGFSDPEEEEEEAAEEGDEEGSGSSADQDEEGSDFNDDGSGGGSDNGSAYIASDEEQSSENL</sequence>
<dbReference type="Pfam" id="PF04195">
    <property type="entry name" value="Transposase_28"/>
    <property type="match status" value="1"/>
</dbReference>
<evidence type="ECO:0000313" key="5">
    <source>
        <dbReference type="Proteomes" id="UP001231189"/>
    </source>
</evidence>
<dbReference type="EMBL" id="JAUUTY010000002">
    <property type="protein sequence ID" value="KAK1679137.1"/>
    <property type="molecule type" value="Genomic_DNA"/>
</dbReference>
<dbReference type="AlphaFoldDB" id="A0AAD8TC46"/>
<keyword evidence="1" id="KW-0175">Coiled coil</keyword>
<feature type="region of interest" description="Disordered" evidence="2">
    <location>
        <begin position="567"/>
        <end position="701"/>
    </location>
</feature>
<feature type="compositionally biased region" description="Polar residues" evidence="2">
    <location>
        <begin position="649"/>
        <end position="662"/>
    </location>
</feature>
<dbReference type="PANTHER" id="PTHR33026:SF7">
    <property type="entry name" value="OS03G0100275 PROTEIN"/>
    <property type="match status" value="1"/>
</dbReference>
<dbReference type="Proteomes" id="UP001231189">
    <property type="component" value="Unassembled WGS sequence"/>
</dbReference>
<evidence type="ECO:0000256" key="2">
    <source>
        <dbReference type="SAM" id="MobiDB-lite"/>
    </source>
</evidence>
<feature type="compositionally biased region" description="Basic and acidic residues" evidence="2">
    <location>
        <begin position="160"/>
        <end position="173"/>
    </location>
</feature>
<feature type="compositionally biased region" description="Acidic residues" evidence="2">
    <location>
        <begin position="980"/>
        <end position="1012"/>
    </location>
</feature>
<organism evidence="4 5">
    <name type="scientific">Lolium multiflorum</name>
    <name type="common">Italian ryegrass</name>
    <name type="synonym">Lolium perenne subsp. multiflorum</name>
    <dbReference type="NCBI Taxonomy" id="4521"/>
    <lineage>
        <taxon>Eukaryota</taxon>
        <taxon>Viridiplantae</taxon>
        <taxon>Streptophyta</taxon>
        <taxon>Embryophyta</taxon>
        <taxon>Tracheophyta</taxon>
        <taxon>Spermatophyta</taxon>
        <taxon>Magnoliopsida</taxon>
        <taxon>Liliopsida</taxon>
        <taxon>Poales</taxon>
        <taxon>Poaceae</taxon>
        <taxon>BOP clade</taxon>
        <taxon>Pooideae</taxon>
        <taxon>Poodae</taxon>
        <taxon>Poeae</taxon>
        <taxon>Poeae Chloroplast Group 2 (Poeae type)</taxon>
        <taxon>Loliodinae</taxon>
        <taxon>Loliinae</taxon>
        <taxon>Lolium</taxon>
    </lineage>
</organism>
<accession>A0AAD8TC46</accession>
<feature type="region of interest" description="Disordered" evidence="2">
    <location>
        <begin position="978"/>
        <end position="1037"/>
    </location>
</feature>
<feature type="compositionally biased region" description="Basic and acidic residues" evidence="2">
    <location>
        <begin position="182"/>
        <end position="206"/>
    </location>
</feature>
<protein>
    <recommendedName>
        <fullName evidence="3">Transposase (putative) gypsy type domain-containing protein</fullName>
    </recommendedName>
</protein>
<name>A0AAD8TC46_LOLMU</name>
<keyword evidence="5" id="KW-1185">Reference proteome</keyword>
<evidence type="ECO:0000259" key="3">
    <source>
        <dbReference type="Pfam" id="PF04195"/>
    </source>
</evidence>